<sequence>MILRQKDIDLNYQRFLQLGYIRNDYYILNPCKILGFYKIFSKVRYESPLYLPVEGEEFKITEIKLKDQSFIHFIEIDKSKVLYDSLDLKFKGKKFKIISKMIFNYFI</sequence>
<dbReference type="Pfam" id="PF03196">
    <property type="entry name" value="DUF261"/>
    <property type="match status" value="1"/>
</dbReference>
<organism evidence="1 2">
    <name type="scientific">Borrelia garinii subsp. bavariensis (strain ATCC BAA-2496 / DSM 23469 / PBi)</name>
    <name type="common">Borreliella bavariensis</name>
    <dbReference type="NCBI Taxonomy" id="290434"/>
    <lineage>
        <taxon>Bacteria</taxon>
        <taxon>Pseudomonadati</taxon>
        <taxon>Spirochaetota</taxon>
        <taxon>Spirochaetia</taxon>
        <taxon>Spirochaetales</taxon>
        <taxon>Borreliaceae</taxon>
        <taxon>Borreliella</taxon>
    </lineage>
</organism>
<dbReference type="KEGG" id="bga:BGA20"/>
<dbReference type="AlphaFoldDB" id="A0A7I6GV80"/>
<evidence type="ECO:0000313" key="1">
    <source>
        <dbReference type="EMBL" id="AAT93779.1"/>
    </source>
</evidence>
<dbReference type="GeneID" id="45161686"/>
<geneLocation type="plasmid" evidence="1 2">
    <name>lp54</name>
</geneLocation>
<dbReference type="EMBL" id="CP000015">
    <property type="protein sequence ID" value="AAT93779.1"/>
    <property type="molecule type" value="Genomic_DNA"/>
</dbReference>
<evidence type="ECO:0008006" key="3">
    <source>
        <dbReference type="Google" id="ProtNLM"/>
    </source>
</evidence>
<reference evidence="1 2" key="1">
    <citation type="journal article" date="2004" name="Nucleic Acids Res.">
        <title>Comparative analysis of the Borrelia garinii genome.</title>
        <authorList>
            <person name="Glockner G."/>
            <person name="Lehmann R."/>
            <person name="Romualdi A."/>
            <person name="Pradella S."/>
            <person name="Schulte-Spechtel U."/>
            <person name="Schilhabel M."/>
            <person name="Wilske B."/>
            <person name="Suhnel J."/>
            <person name="Platzer M."/>
        </authorList>
    </citation>
    <scope>NUCLEOTIDE SEQUENCE [LARGE SCALE GENOMIC DNA]</scope>
    <source>
        <strain evidence="2">ATCC BAA-2496 / DSM 23469 / PBi</strain>
        <plasmid evidence="2">lp54</plasmid>
    </source>
</reference>
<keyword evidence="1" id="KW-0614">Plasmid</keyword>
<gene>
    <name evidence="1" type="ordered locus">BGA20</name>
</gene>
<protein>
    <recommendedName>
        <fullName evidence="3">BppB</fullName>
    </recommendedName>
</protein>
<name>A0A7I6GV80_BORGP</name>
<proteinExistence type="predicted"/>
<dbReference type="InterPro" id="IPR004884">
    <property type="entry name" value="DUF261"/>
</dbReference>
<accession>A0A7I6GV80</accession>
<dbReference type="RefSeq" id="WP_011187163.1">
    <property type="nucleotide sequence ID" value="NC_006129.1"/>
</dbReference>
<dbReference type="Proteomes" id="UP000002276">
    <property type="component" value="Plasmid lp54"/>
</dbReference>
<evidence type="ECO:0000313" key="2">
    <source>
        <dbReference type="Proteomes" id="UP000002276"/>
    </source>
</evidence>